<dbReference type="GO" id="GO:0031593">
    <property type="term" value="F:polyubiquitin modification-dependent protein binding"/>
    <property type="evidence" value="ECO:0007669"/>
    <property type="project" value="UniProtKB-UniRule"/>
</dbReference>
<evidence type="ECO:0000313" key="16">
    <source>
        <dbReference type="EMBL" id="KAJ9584420.1"/>
    </source>
</evidence>
<keyword evidence="9 15" id="KW-0833">Ubl conjugation pathway</keyword>
<keyword evidence="13 15" id="KW-0131">Cell cycle</keyword>
<evidence type="ECO:0000256" key="8">
    <source>
        <dbReference type="ARBA" id="ARBA00022776"/>
    </source>
</evidence>
<comment type="similarity">
    <text evidence="14 15">Belongs to the BABAM2 family.</text>
</comment>
<evidence type="ECO:0000256" key="12">
    <source>
        <dbReference type="ARBA" id="ARBA00023242"/>
    </source>
</evidence>
<keyword evidence="5 15" id="KW-0053">Apoptosis</keyword>
<reference evidence="16" key="2">
    <citation type="submission" date="2023-05" db="EMBL/GenBank/DDBJ databases">
        <authorList>
            <person name="Fouks B."/>
        </authorList>
    </citation>
    <scope>NUCLEOTIDE SEQUENCE</scope>
    <source>
        <strain evidence="16">Stay&amp;Tobe</strain>
        <tissue evidence="16">Testes</tissue>
    </source>
</reference>
<evidence type="ECO:0000256" key="5">
    <source>
        <dbReference type="ARBA" id="ARBA00022703"/>
    </source>
</evidence>
<organism evidence="16 17">
    <name type="scientific">Diploptera punctata</name>
    <name type="common">Pacific beetle cockroach</name>
    <dbReference type="NCBI Taxonomy" id="6984"/>
    <lineage>
        <taxon>Eukaryota</taxon>
        <taxon>Metazoa</taxon>
        <taxon>Ecdysozoa</taxon>
        <taxon>Arthropoda</taxon>
        <taxon>Hexapoda</taxon>
        <taxon>Insecta</taxon>
        <taxon>Pterygota</taxon>
        <taxon>Neoptera</taxon>
        <taxon>Polyneoptera</taxon>
        <taxon>Dictyoptera</taxon>
        <taxon>Blattodea</taxon>
        <taxon>Blaberoidea</taxon>
        <taxon>Blaberidae</taxon>
        <taxon>Diplopterinae</taxon>
        <taxon>Diploptera</taxon>
    </lineage>
</organism>
<comment type="domain">
    <text evidence="15">Contains 2 ubiquitin-conjugating enzyme family-like (UEV-like) regions. These regions lack the critical Cys residues required for ubiquitination but retain the ability to bind ubiquitin.</text>
</comment>
<dbReference type="GO" id="GO:0006302">
    <property type="term" value="P:double-strand break repair"/>
    <property type="evidence" value="ECO:0007669"/>
    <property type="project" value="UniProtKB-UniRule"/>
</dbReference>
<comment type="caution">
    <text evidence="16">The sequence shown here is derived from an EMBL/GenBank/DDBJ whole genome shotgun (WGS) entry which is preliminary data.</text>
</comment>
<dbReference type="AlphaFoldDB" id="A0AAD7ZPF9"/>
<keyword evidence="10 15" id="KW-0156">Chromatin regulator</keyword>
<keyword evidence="8 15" id="KW-0498">Mitosis</keyword>
<evidence type="ECO:0000313" key="17">
    <source>
        <dbReference type="Proteomes" id="UP001233999"/>
    </source>
</evidence>
<accession>A0AAD7ZPF9</accession>
<dbReference type="GO" id="GO:0070531">
    <property type="term" value="C:BRCA1-A complex"/>
    <property type="evidence" value="ECO:0007669"/>
    <property type="project" value="UniProtKB-UniRule"/>
</dbReference>
<keyword evidence="6" id="KW-0677">Repeat</keyword>
<evidence type="ECO:0000256" key="9">
    <source>
        <dbReference type="ARBA" id="ARBA00022786"/>
    </source>
</evidence>
<evidence type="ECO:0000256" key="3">
    <source>
        <dbReference type="ARBA" id="ARBA00022490"/>
    </source>
</evidence>
<dbReference type="Pfam" id="PF06113">
    <property type="entry name" value="BRE"/>
    <property type="match status" value="1"/>
</dbReference>
<evidence type="ECO:0000256" key="1">
    <source>
        <dbReference type="ARBA" id="ARBA00004123"/>
    </source>
</evidence>
<dbReference type="EMBL" id="JASPKZ010007413">
    <property type="protein sequence ID" value="KAJ9584420.1"/>
    <property type="molecule type" value="Genomic_DNA"/>
</dbReference>
<keyword evidence="17" id="KW-1185">Reference proteome</keyword>
<dbReference type="PANTHER" id="PTHR15189:SF7">
    <property type="entry name" value="BRISC AND BRCA1-A COMPLEX MEMBER 2"/>
    <property type="match status" value="1"/>
</dbReference>
<dbReference type="GO" id="GO:0045739">
    <property type="term" value="P:positive regulation of DNA repair"/>
    <property type="evidence" value="ECO:0007669"/>
    <property type="project" value="UniProtKB-UniRule"/>
</dbReference>
<evidence type="ECO:0000256" key="4">
    <source>
        <dbReference type="ARBA" id="ARBA00022618"/>
    </source>
</evidence>
<dbReference type="GO" id="GO:0006325">
    <property type="term" value="P:chromatin organization"/>
    <property type="evidence" value="ECO:0007669"/>
    <property type="project" value="UniProtKB-UniRule"/>
</dbReference>
<dbReference type="GO" id="GO:0010212">
    <property type="term" value="P:response to ionizing radiation"/>
    <property type="evidence" value="ECO:0007669"/>
    <property type="project" value="UniProtKB-UniRule"/>
</dbReference>
<evidence type="ECO:0000256" key="2">
    <source>
        <dbReference type="ARBA" id="ARBA00019438"/>
    </source>
</evidence>
<evidence type="ECO:0000256" key="6">
    <source>
        <dbReference type="ARBA" id="ARBA00022737"/>
    </source>
</evidence>
<keyword evidence="4 15" id="KW-0132">Cell division</keyword>
<evidence type="ECO:0000256" key="11">
    <source>
        <dbReference type="ARBA" id="ARBA00023204"/>
    </source>
</evidence>
<keyword evidence="12 15" id="KW-0539">Nucleus</keyword>
<dbReference type="GO" id="GO:0007095">
    <property type="term" value="P:mitotic G2 DNA damage checkpoint signaling"/>
    <property type="evidence" value="ECO:0007669"/>
    <property type="project" value="UniProtKB-UniRule"/>
</dbReference>
<comment type="subcellular location">
    <subcellularLocation>
        <location evidence="15">Cytoplasm</location>
    </subcellularLocation>
    <subcellularLocation>
        <location evidence="1 15">Nucleus</location>
    </subcellularLocation>
    <text evidence="15">Localizes at sites of DNA damage at double-strand breaks (DSBs).</text>
</comment>
<keyword evidence="3 15" id="KW-0963">Cytoplasm</keyword>
<evidence type="ECO:0000256" key="13">
    <source>
        <dbReference type="ARBA" id="ARBA00023306"/>
    </source>
</evidence>
<protein>
    <recommendedName>
        <fullName evidence="2 15">BRISC and BRCA1-A complex member 2</fullName>
    </recommendedName>
</protein>
<proteinExistence type="inferred from homology"/>
<dbReference type="GO" id="GO:0070552">
    <property type="term" value="C:BRISC complex"/>
    <property type="evidence" value="ECO:0007669"/>
    <property type="project" value="UniProtKB-UniRule"/>
</dbReference>
<dbReference type="GO" id="GO:0006915">
    <property type="term" value="P:apoptotic process"/>
    <property type="evidence" value="ECO:0007669"/>
    <property type="project" value="UniProtKB-UniRule"/>
</dbReference>
<dbReference type="GO" id="GO:0005737">
    <property type="term" value="C:cytoplasm"/>
    <property type="evidence" value="ECO:0007669"/>
    <property type="project" value="UniProtKB-SubCell"/>
</dbReference>
<evidence type="ECO:0000256" key="15">
    <source>
        <dbReference type="RuleBase" id="RU368019"/>
    </source>
</evidence>
<sequence length="284" mass="32145">MGGPVGSYTTAWVAHGVIRTHKPHHHVKVSLLSDYSRLQFEYSSLMCQTSVNEDDVEVLIASRNAGVKSRLLGSVVNFLIRLKIDFSDLPPVQAGEDTGDTVALLLVTFYPPDGSKITPQLYLSPRVEKALGGSNSFHLPPFPAGNCLMDYVPVVVDQLRDRVASMAAAYEKKKEYLASFIHKMGKALLEYDAISFSQASFLLESRDFYFILHITLPNHFPKERPIFVLQSVYHSSYGKPFKSRLDEYPYSPRWESSEMVERSYIFITNYIETFQRTSIQSCPI</sequence>
<keyword evidence="7 15" id="KW-0227">DNA damage</keyword>
<name>A0AAD7ZPF9_DIPPU</name>
<dbReference type="GO" id="GO:0051301">
    <property type="term" value="P:cell division"/>
    <property type="evidence" value="ECO:0007669"/>
    <property type="project" value="UniProtKB-UniRule"/>
</dbReference>
<comment type="subunit">
    <text evidence="15">Component of the ARISC complex. Component of the BRCA1-A complex. Component of the BRISC complex. Binds polyubiquitin.</text>
</comment>
<evidence type="ECO:0000256" key="7">
    <source>
        <dbReference type="ARBA" id="ARBA00022763"/>
    </source>
</evidence>
<evidence type="ECO:0000256" key="10">
    <source>
        <dbReference type="ARBA" id="ARBA00022853"/>
    </source>
</evidence>
<comment type="function">
    <text evidence="15">May play a role in homeostasis or cellular differentiation in cells of neural, epithelial and germline origins. May also act as a death receptor-associated anti-apoptotic protein, which inhibits the mitochondrial apoptotic pathway.</text>
</comment>
<dbReference type="Proteomes" id="UP001233999">
    <property type="component" value="Unassembled WGS sequence"/>
</dbReference>
<keyword evidence="11 15" id="KW-0234">DNA repair</keyword>
<dbReference type="PANTHER" id="PTHR15189">
    <property type="entry name" value="BRISC AND BRCA1-A COMPLEX MEMBER 2"/>
    <property type="match status" value="1"/>
</dbReference>
<evidence type="ECO:0000256" key="14">
    <source>
        <dbReference type="ARBA" id="ARBA00025766"/>
    </source>
</evidence>
<reference evidence="16" key="1">
    <citation type="journal article" date="2023" name="IScience">
        <title>Live-bearing cockroach genome reveals convergent evolutionary mechanisms linked to viviparity in insects and beyond.</title>
        <authorList>
            <person name="Fouks B."/>
            <person name="Harrison M.C."/>
            <person name="Mikhailova A.A."/>
            <person name="Marchal E."/>
            <person name="English S."/>
            <person name="Carruthers M."/>
            <person name="Jennings E.C."/>
            <person name="Chiamaka E.L."/>
            <person name="Frigard R.A."/>
            <person name="Pippel M."/>
            <person name="Attardo G.M."/>
            <person name="Benoit J.B."/>
            <person name="Bornberg-Bauer E."/>
            <person name="Tobe S.S."/>
        </authorList>
    </citation>
    <scope>NUCLEOTIDE SEQUENCE</scope>
    <source>
        <strain evidence="16">Stay&amp;Tobe</strain>
    </source>
</reference>
<dbReference type="InterPro" id="IPR010358">
    <property type="entry name" value="BRE"/>
</dbReference>
<gene>
    <name evidence="16" type="ORF">L9F63_021240</name>
</gene>